<proteinExistence type="predicted"/>
<accession>A0ABP7RZI9</accession>
<sequence>MPERAEERSKQPLPPLATAVPTGPPSSPGPRARPRGQAVQGGKRAGSRLYVIDGIRLLAALMVVAHHYAGTWRADRPGNLIWGRPVSEVMPTVFRVASYGWIGVERRRDLLRDQRLRDLHVVLGPHTAPVLSLPSRTSTCWSWSPTRTAPGTSSQARPSTSCAASARTCSCGASSPWRG</sequence>
<evidence type="ECO:0000313" key="2">
    <source>
        <dbReference type="EMBL" id="GAA4004510.1"/>
    </source>
</evidence>
<evidence type="ECO:0000313" key="3">
    <source>
        <dbReference type="Proteomes" id="UP001500034"/>
    </source>
</evidence>
<evidence type="ECO:0000256" key="1">
    <source>
        <dbReference type="SAM" id="MobiDB-lite"/>
    </source>
</evidence>
<feature type="compositionally biased region" description="Basic and acidic residues" evidence="1">
    <location>
        <begin position="1"/>
        <end position="10"/>
    </location>
</feature>
<feature type="region of interest" description="Disordered" evidence="1">
    <location>
        <begin position="1"/>
        <end position="43"/>
    </location>
</feature>
<evidence type="ECO:0008006" key="4">
    <source>
        <dbReference type="Google" id="ProtNLM"/>
    </source>
</evidence>
<comment type="caution">
    <text evidence="2">The sequence shown here is derived from an EMBL/GenBank/DDBJ whole genome shotgun (WGS) entry which is preliminary data.</text>
</comment>
<keyword evidence="3" id="KW-1185">Reference proteome</keyword>
<gene>
    <name evidence="2" type="ORF">GCM10022384_58840</name>
</gene>
<name>A0ABP7RZI9_9ACTN</name>
<reference evidence="3" key="1">
    <citation type="journal article" date="2019" name="Int. J. Syst. Evol. Microbiol.">
        <title>The Global Catalogue of Microorganisms (GCM) 10K type strain sequencing project: providing services to taxonomists for standard genome sequencing and annotation.</title>
        <authorList>
            <consortium name="The Broad Institute Genomics Platform"/>
            <consortium name="The Broad Institute Genome Sequencing Center for Infectious Disease"/>
            <person name="Wu L."/>
            <person name="Ma J."/>
        </authorList>
    </citation>
    <scope>NUCLEOTIDE SEQUENCE [LARGE SCALE GENOMIC DNA]</scope>
    <source>
        <strain evidence="3">JCM 17027</strain>
    </source>
</reference>
<organism evidence="2 3">
    <name type="scientific">Streptomyces marokkonensis</name>
    <dbReference type="NCBI Taxonomy" id="324855"/>
    <lineage>
        <taxon>Bacteria</taxon>
        <taxon>Bacillati</taxon>
        <taxon>Actinomycetota</taxon>
        <taxon>Actinomycetes</taxon>
        <taxon>Kitasatosporales</taxon>
        <taxon>Streptomycetaceae</taxon>
        <taxon>Streptomyces</taxon>
    </lineage>
</organism>
<protein>
    <recommendedName>
        <fullName evidence="4">Acyltransferase</fullName>
    </recommendedName>
</protein>
<dbReference type="Proteomes" id="UP001500034">
    <property type="component" value="Unassembled WGS sequence"/>
</dbReference>
<dbReference type="EMBL" id="BAABCQ010000164">
    <property type="protein sequence ID" value="GAA4004510.1"/>
    <property type="molecule type" value="Genomic_DNA"/>
</dbReference>